<evidence type="ECO:0000256" key="1">
    <source>
        <dbReference type="SAM" id="MobiDB-lite"/>
    </source>
</evidence>
<keyword evidence="3" id="KW-1185">Reference proteome</keyword>
<feature type="region of interest" description="Disordered" evidence="1">
    <location>
        <begin position="28"/>
        <end position="56"/>
    </location>
</feature>
<accession>A0A7Y2M042</accession>
<evidence type="ECO:0000313" key="3">
    <source>
        <dbReference type="Proteomes" id="UP000543598"/>
    </source>
</evidence>
<protein>
    <submittedName>
        <fullName evidence="2">Uncharacterized protein</fullName>
    </submittedName>
</protein>
<dbReference type="RefSeq" id="WP_167036728.1">
    <property type="nucleotide sequence ID" value="NZ_BAAANA010000001.1"/>
</dbReference>
<sequence>MSLIAGLPGQRTVSVDVTFLVRQALAAQAGDGGEVAASVPEAAGQARETRPARATG</sequence>
<proteinExistence type="predicted"/>
<dbReference type="AlphaFoldDB" id="A0A7Y2M042"/>
<comment type="caution">
    <text evidence="2">The sequence shown here is derived from an EMBL/GenBank/DDBJ whole genome shotgun (WGS) entry which is preliminary data.</text>
</comment>
<reference evidence="2 3" key="1">
    <citation type="submission" date="2020-05" db="EMBL/GenBank/DDBJ databases">
        <title>MicrobeNet Type strains.</title>
        <authorList>
            <person name="Nicholson A.C."/>
        </authorList>
    </citation>
    <scope>NUCLEOTIDE SEQUENCE [LARGE SCALE GENOMIC DNA]</scope>
    <source>
        <strain evidence="2 3">JCM 14282</strain>
    </source>
</reference>
<gene>
    <name evidence="2" type="ORF">HLA99_09065</name>
</gene>
<dbReference type="Proteomes" id="UP000543598">
    <property type="component" value="Unassembled WGS sequence"/>
</dbReference>
<evidence type="ECO:0000313" key="2">
    <source>
        <dbReference type="EMBL" id="NNH03995.1"/>
    </source>
</evidence>
<name>A0A7Y2M042_9MICO</name>
<dbReference type="EMBL" id="JABEMB010000011">
    <property type="protein sequence ID" value="NNH03995.1"/>
    <property type="molecule type" value="Genomic_DNA"/>
</dbReference>
<organism evidence="2 3">
    <name type="scientific">Microbacterium ulmi</name>
    <dbReference type="NCBI Taxonomy" id="179095"/>
    <lineage>
        <taxon>Bacteria</taxon>
        <taxon>Bacillati</taxon>
        <taxon>Actinomycetota</taxon>
        <taxon>Actinomycetes</taxon>
        <taxon>Micrococcales</taxon>
        <taxon>Microbacteriaceae</taxon>
        <taxon>Microbacterium</taxon>
    </lineage>
</organism>
<feature type="compositionally biased region" description="Basic and acidic residues" evidence="1">
    <location>
        <begin position="47"/>
        <end position="56"/>
    </location>
</feature>